<comment type="subcellular location">
    <subcellularLocation>
        <location evidence="3">Host cytoplasm</location>
    </subcellularLocation>
    <subcellularLocation>
        <location evidence="2">Host nucleus</location>
    </subcellularLocation>
</comment>
<organism evidence="14 15">
    <name type="scientific">Aphanomyces euteiches</name>
    <dbReference type="NCBI Taxonomy" id="100861"/>
    <lineage>
        <taxon>Eukaryota</taxon>
        <taxon>Sar</taxon>
        <taxon>Stramenopiles</taxon>
        <taxon>Oomycota</taxon>
        <taxon>Saprolegniomycetes</taxon>
        <taxon>Saprolegniales</taxon>
        <taxon>Verrucalvaceae</taxon>
        <taxon>Aphanomyces</taxon>
    </lineage>
</organism>
<dbReference type="GO" id="GO:0042025">
    <property type="term" value="C:host cell nucleus"/>
    <property type="evidence" value="ECO:0007669"/>
    <property type="project" value="UniProtKB-SubCell"/>
</dbReference>
<comment type="subunit">
    <text evidence="9">Interacts with host FBXW7; leading to FBXW7 autoubiquitination and subsequent degradation.</text>
</comment>
<protein>
    <recommendedName>
        <fullName evidence="11">Peptidyl-prolyl cis-trans isomerase</fullName>
        <ecNumber evidence="11">5.2.1.8</ecNumber>
    </recommendedName>
</protein>
<sequence>MRIDSKSRPGECYYLNKKTGEKTWKLSEVAAKESSNKRKRSDEPNESNKKSSSQVQVLHILVKHVESKRPSSWRQEVITRSKEVAKSRLEGLRDQVVLAGKNKDNPNAMREKFEELATTESDCSSAKRGGDLGKFGRGKMQPPFEKASFALRVGELSDIVESDSGVHIILRVK</sequence>
<evidence type="ECO:0000256" key="8">
    <source>
        <dbReference type="ARBA" id="ARBA00054022"/>
    </source>
</evidence>
<evidence type="ECO:0000256" key="1">
    <source>
        <dbReference type="ARBA" id="ARBA00000971"/>
    </source>
</evidence>
<dbReference type="EC" id="5.2.1.8" evidence="11"/>
<evidence type="ECO:0000256" key="10">
    <source>
        <dbReference type="PROSITE-ProRule" id="PRU00278"/>
    </source>
</evidence>
<dbReference type="GO" id="GO:0003755">
    <property type="term" value="F:peptidyl-prolyl cis-trans isomerase activity"/>
    <property type="evidence" value="ECO:0007669"/>
    <property type="project" value="UniProtKB-UniRule"/>
</dbReference>
<evidence type="ECO:0000256" key="7">
    <source>
        <dbReference type="ARBA" id="ARBA00023235"/>
    </source>
</evidence>
<dbReference type="PROSITE" id="PS01096">
    <property type="entry name" value="PPIC_PPIASE_1"/>
    <property type="match status" value="1"/>
</dbReference>
<comment type="caution">
    <text evidence="14">The sequence shown here is derived from an EMBL/GenBank/DDBJ whole genome shotgun (WGS) entry which is preliminary data.</text>
</comment>
<proteinExistence type="predicted"/>
<dbReference type="AlphaFoldDB" id="A0A6G0X506"/>
<evidence type="ECO:0000256" key="2">
    <source>
        <dbReference type="ARBA" id="ARBA00004147"/>
    </source>
</evidence>
<name>A0A6G0X506_9STRA</name>
<feature type="domain" description="PpiC" evidence="13">
    <location>
        <begin position="52"/>
        <end position="173"/>
    </location>
</feature>
<evidence type="ECO:0000313" key="14">
    <source>
        <dbReference type="EMBL" id="KAF0735024.1"/>
    </source>
</evidence>
<feature type="compositionally biased region" description="Basic and acidic residues" evidence="12">
    <location>
        <begin position="26"/>
        <end position="49"/>
    </location>
</feature>
<dbReference type="PANTHER" id="PTHR10657">
    <property type="entry name" value="PEPTIDYL-PROLYL CIS-TRANS ISOMERASE"/>
    <property type="match status" value="1"/>
</dbReference>
<evidence type="ECO:0000256" key="12">
    <source>
        <dbReference type="SAM" id="MobiDB-lite"/>
    </source>
</evidence>
<accession>A0A6G0X506</accession>
<dbReference type="Proteomes" id="UP000481153">
    <property type="component" value="Unassembled WGS sequence"/>
</dbReference>
<evidence type="ECO:0000256" key="3">
    <source>
        <dbReference type="ARBA" id="ARBA00004192"/>
    </source>
</evidence>
<evidence type="ECO:0000256" key="9">
    <source>
        <dbReference type="ARBA" id="ARBA00066165"/>
    </source>
</evidence>
<dbReference type="PROSITE" id="PS50198">
    <property type="entry name" value="PPIC_PPIASE_2"/>
    <property type="match status" value="1"/>
</dbReference>
<evidence type="ECO:0000313" key="15">
    <source>
        <dbReference type="Proteomes" id="UP000481153"/>
    </source>
</evidence>
<dbReference type="InterPro" id="IPR051370">
    <property type="entry name" value="PPIase_Pin1"/>
</dbReference>
<keyword evidence="6" id="KW-1035">Host cytoplasm</keyword>
<dbReference type="InterPro" id="IPR023058">
    <property type="entry name" value="PPIase_PpiC_CS"/>
</dbReference>
<feature type="region of interest" description="Disordered" evidence="12">
    <location>
        <begin position="116"/>
        <end position="139"/>
    </location>
</feature>
<dbReference type="PANTHER" id="PTHR10657:SF4">
    <property type="entry name" value="PEPTIDYL-PROLYL CIS-TRANS ISOMERASE-RELATED"/>
    <property type="match status" value="1"/>
</dbReference>
<dbReference type="GO" id="GO:0005634">
    <property type="term" value="C:nucleus"/>
    <property type="evidence" value="ECO:0007669"/>
    <property type="project" value="TreeGrafter"/>
</dbReference>
<comment type="catalytic activity">
    <reaction evidence="1 11">
        <text>[protein]-peptidylproline (omega=180) = [protein]-peptidylproline (omega=0)</text>
        <dbReference type="Rhea" id="RHEA:16237"/>
        <dbReference type="Rhea" id="RHEA-COMP:10747"/>
        <dbReference type="Rhea" id="RHEA-COMP:10748"/>
        <dbReference type="ChEBI" id="CHEBI:83833"/>
        <dbReference type="ChEBI" id="CHEBI:83834"/>
        <dbReference type="EC" id="5.2.1.8"/>
    </reaction>
</comment>
<dbReference type="Pfam" id="PF00639">
    <property type="entry name" value="Rotamase"/>
    <property type="match status" value="1"/>
</dbReference>
<keyword evidence="5 10" id="KW-0697">Rotamase</keyword>
<evidence type="ECO:0000259" key="13">
    <source>
        <dbReference type="PROSITE" id="PS50198"/>
    </source>
</evidence>
<feature type="region of interest" description="Disordered" evidence="12">
    <location>
        <begin position="26"/>
        <end position="56"/>
    </location>
</feature>
<evidence type="ECO:0000256" key="5">
    <source>
        <dbReference type="ARBA" id="ARBA00023110"/>
    </source>
</evidence>
<evidence type="ECO:0000256" key="11">
    <source>
        <dbReference type="RuleBase" id="RU363014"/>
    </source>
</evidence>
<evidence type="ECO:0000256" key="4">
    <source>
        <dbReference type="ARBA" id="ARBA00022562"/>
    </source>
</evidence>
<dbReference type="SUPFAM" id="SSF54534">
    <property type="entry name" value="FKBP-like"/>
    <property type="match status" value="1"/>
</dbReference>
<keyword evidence="7 10" id="KW-0413">Isomerase</keyword>
<dbReference type="FunFam" id="3.10.50.40:FF:000010">
    <property type="entry name" value="Peptidyl-prolyl cis-trans isomerase Pin1"/>
    <property type="match status" value="1"/>
</dbReference>
<keyword evidence="4" id="KW-1048">Host nucleus</keyword>
<dbReference type="EMBL" id="VJMJ01000102">
    <property type="protein sequence ID" value="KAF0735024.1"/>
    <property type="molecule type" value="Genomic_DNA"/>
</dbReference>
<dbReference type="VEuPathDB" id="FungiDB:AeMF1_016862"/>
<dbReference type="GO" id="GO:0030430">
    <property type="term" value="C:host cell cytoplasm"/>
    <property type="evidence" value="ECO:0007669"/>
    <property type="project" value="UniProtKB-SubCell"/>
</dbReference>
<dbReference type="GO" id="GO:0005829">
    <property type="term" value="C:cytosol"/>
    <property type="evidence" value="ECO:0007669"/>
    <property type="project" value="TreeGrafter"/>
</dbReference>
<dbReference type="InterPro" id="IPR000297">
    <property type="entry name" value="PPIase_PpiC"/>
</dbReference>
<evidence type="ECO:0000256" key="6">
    <source>
        <dbReference type="ARBA" id="ARBA00023200"/>
    </source>
</evidence>
<comment type="function">
    <text evidence="8">Peptidyl-prolyl cis/trans isomerase (PPIase) that acts as a key virulence factor by promoting host leukocyte transformation. Binds to and isomerizes specific phosphorylated Ser/Thr-Pro (pSer/Thr-Pro) motifs in a subset of proteins, resulting in conformational changes in the proteins. Promotes host leukocyte transformation by binding to phosphorylated host FBXW7, disrupting dimerization and promoting FBXW7 autoubiquitination and subsequent degradation. Degradation of host FBXW7, leads to stabilization of JUN, which promotes cell transformation.</text>
</comment>
<gene>
    <name evidence="14" type="ORF">Ae201684_008495</name>
</gene>
<dbReference type="InterPro" id="IPR046357">
    <property type="entry name" value="PPIase_dom_sf"/>
</dbReference>
<keyword evidence="15" id="KW-1185">Reference proteome</keyword>
<reference evidence="14 15" key="1">
    <citation type="submission" date="2019-07" db="EMBL/GenBank/DDBJ databases">
        <title>Genomics analysis of Aphanomyces spp. identifies a new class of oomycete effector associated with host adaptation.</title>
        <authorList>
            <person name="Gaulin E."/>
        </authorList>
    </citation>
    <scope>NUCLEOTIDE SEQUENCE [LARGE SCALE GENOMIC DNA]</scope>
    <source>
        <strain evidence="14 15">ATCC 201684</strain>
    </source>
</reference>
<dbReference type="Gene3D" id="3.10.50.40">
    <property type="match status" value="1"/>
</dbReference>